<dbReference type="CDD" id="cd00063">
    <property type="entry name" value="FN3"/>
    <property type="match status" value="1"/>
</dbReference>
<sequence length="696" mass="75551">MAIFSAISYAVAYAASFLASAAGLSFATAVEIGVSAAQIAVAAAASALSRALAPKPSIPTHEIQAVINQTDAPRRIYVGRYLAGGIRAFFDVKEGTLFQLVMANHGRIDAFEQFWIDGEAVSLTGDQVDYGDKAGFVFVTTRNGAGLGGDYPLLLEKFASIWSADHRLQGQATFLVRSRAPGGEDFMKIFPKGSNTVYQWVVRGQRVYDPRTGSTVWSDNAALVIAHYLTHPDGYRLDPAEVDWASVSAMADWCDLPIPQRAGGTEPNMRLWGYWTMDEDPKAVLDRMKAASGISTYETQDGKVGLIGGPFGTPACTLTAKDIEQIQTREAISEREGYNTLRVYHLAAGAKYEIAEVDAWRDQARLAREGEIAQELRLEMCPDTSQARRRGKMQMHDDNRARIEMITDVVGLKARFPAAHGQRHTIMLNYRPQDGSGRVIQGEYEVLDHEFDPQALQCRIELAKVDRAAAAWNPATEEGAPPASAIGAAGDPPPDIVATLSQVITRPNENSAFAVLSVTAEQIPDRDDLKIQARYRKLGDTAWISMEGGGFISSGGRYIARSGVVQDRQQYQAQVRFQGVFTGIDEWENLGPITVLENGIPPGQPTQLIPSNGTGYVHLSWRNPNGSFSKIRIYRGTSADPSQAGQVGETGGASGQISEYQDDTASPATDYWYWVVAVNSSGIEGTYAGPAPITTP</sequence>
<accession>A0A1N6SE87</accession>
<dbReference type="InterPro" id="IPR013783">
    <property type="entry name" value="Ig-like_fold"/>
</dbReference>
<dbReference type="Gene3D" id="2.60.40.10">
    <property type="entry name" value="Immunoglobulins"/>
    <property type="match status" value="1"/>
</dbReference>
<gene>
    <name evidence="3" type="ORF">SAMN05421641_10781</name>
</gene>
<dbReference type="OrthoDB" id="7357280at2"/>
<dbReference type="EMBL" id="FTMK01000007">
    <property type="protein sequence ID" value="SIQ39453.1"/>
    <property type="molecule type" value="Genomic_DNA"/>
</dbReference>
<dbReference type="Proteomes" id="UP000323956">
    <property type="component" value="Unassembled WGS sequence"/>
</dbReference>
<dbReference type="PROSITE" id="PS50853">
    <property type="entry name" value="FN3"/>
    <property type="match status" value="1"/>
</dbReference>
<dbReference type="RefSeq" id="WP_149765252.1">
    <property type="nucleotide sequence ID" value="NZ_FTMK01000007.1"/>
</dbReference>
<reference evidence="3 4" key="1">
    <citation type="submission" date="2017-01" db="EMBL/GenBank/DDBJ databases">
        <authorList>
            <person name="Varghese N."/>
            <person name="Submissions S."/>
        </authorList>
    </citation>
    <scope>NUCLEOTIDE SEQUENCE [LARGE SCALE GENOMIC DNA]</scope>
    <source>
        <strain evidence="3 4">ATCC 700171</strain>
    </source>
</reference>
<dbReference type="InterPro" id="IPR003961">
    <property type="entry name" value="FN3_dom"/>
</dbReference>
<feature type="signal peptide" evidence="1">
    <location>
        <begin position="1"/>
        <end position="21"/>
    </location>
</feature>
<evidence type="ECO:0000313" key="3">
    <source>
        <dbReference type="EMBL" id="SIQ39453.1"/>
    </source>
</evidence>
<proteinExistence type="predicted"/>
<protein>
    <submittedName>
        <fullName evidence="3">Phage tail protein</fullName>
    </submittedName>
</protein>
<dbReference type="InterPro" id="IPR032876">
    <property type="entry name" value="J_dom"/>
</dbReference>
<dbReference type="Pfam" id="PF13550">
    <property type="entry name" value="Phage-tail_3"/>
    <property type="match status" value="1"/>
</dbReference>
<dbReference type="AlphaFoldDB" id="A0A1N6SE87"/>
<evidence type="ECO:0000313" key="4">
    <source>
        <dbReference type="Proteomes" id="UP000323956"/>
    </source>
</evidence>
<organism evidence="3 4">
    <name type="scientific">Paracoccus thiocyanatus</name>
    <dbReference type="NCBI Taxonomy" id="34006"/>
    <lineage>
        <taxon>Bacteria</taxon>
        <taxon>Pseudomonadati</taxon>
        <taxon>Pseudomonadota</taxon>
        <taxon>Alphaproteobacteria</taxon>
        <taxon>Rhodobacterales</taxon>
        <taxon>Paracoccaceae</taxon>
        <taxon>Paracoccus</taxon>
    </lineage>
</organism>
<feature type="chain" id="PRO_5012771680" evidence="1">
    <location>
        <begin position="22"/>
        <end position="696"/>
    </location>
</feature>
<name>A0A1N6SE87_9RHOB</name>
<feature type="domain" description="Fibronectin type-III" evidence="2">
    <location>
        <begin position="601"/>
        <end position="696"/>
    </location>
</feature>
<dbReference type="SUPFAM" id="SSF49265">
    <property type="entry name" value="Fibronectin type III"/>
    <property type="match status" value="1"/>
</dbReference>
<keyword evidence="1" id="KW-0732">Signal</keyword>
<evidence type="ECO:0000259" key="2">
    <source>
        <dbReference type="PROSITE" id="PS50853"/>
    </source>
</evidence>
<dbReference type="InterPro" id="IPR036116">
    <property type="entry name" value="FN3_sf"/>
</dbReference>
<dbReference type="SMART" id="SM00060">
    <property type="entry name" value="FN3"/>
    <property type="match status" value="1"/>
</dbReference>
<evidence type="ECO:0000256" key="1">
    <source>
        <dbReference type="SAM" id="SignalP"/>
    </source>
</evidence>